<feature type="region of interest" description="Disordered" evidence="1">
    <location>
        <begin position="1"/>
        <end position="48"/>
    </location>
</feature>
<dbReference type="AlphaFoldDB" id="A0A6C0HN62"/>
<proteinExistence type="predicted"/>
<organism evidence="2">
    <name type="scientific">viral metagenome</name>
    <dbReference type="NCBI Taxonomy" id="1070528"/>
    <lineage>
        <taxon>unclassified sequences</taxon>
        <taxon>metagenomes</taxon>
        <taxon>organismal metagenomes</taxon>
    </lineage>
</organism>
<protein>
    <submittedName>
        <fullName evidence="2">Uncharacterized protein</fullName>
    </submittedName>
</protein>
<dbReference type="EMBL" id="MN739984">
    <property type="protein sequence ID" value="QHT81545.1"/>
    <property type="molecule type" value="Genomic_DNA"/>
</dbReference>
<reference evidence="2" key="1">
    <citation type="journal article" date="2020" name="Nature">
        <title>Giant virus diversity and host interactions through global metagenomics.</title>
        <authorList>
            <person name="Schulz F."/>
            <person name="Roux S."/>
            <person name="Paez-Espino D."/>
            <person name="Jungbluth S."/>
            <person name="Walsh D.A."/>
            <person name="Denef V.J."/>
            <person name="McMahon K.D."/>
            <person name="Konstantinidis K.T."/>
            <person name="Eloe-Fadrosh E.A."/>
            <person name="Kyrpides N.C."/>
            <person name="Woyke T."/>
        </authorList>
    </citation>
    <scope>NUCLEOTIDE SEQUENCE</scope>
    <source>
        <strain evidence="2">GVMAG-M-3300023184-13</strain>
    </source>
</reference>
<accession>A0A6C0HN62</accession>
<feature type="compositionally biased region" description="Basic residues" evidence="1">
    <location>
        <begin position="1"/>
        <end position="23"/>
    </location>
</feature>
<evidence type="ECO:0000313" key="2">
    <source>
        <dbReference type="EMBL" id="QHT81545.1"/>
    </source>
</evidence>
<name>A0A6C0HN62_9ZZZZ</name>
<sequence length="179" mass="20211">MGKQHKSHKSHKSVNTSKTKKLRPSPIESATSLPEGSIRRGGNNGKWVIKETTNGTGRWMPIENIKLNGWQLLTVDYLEKHIGKSIDIYDTEYSDKWPTKSAKMYKWKFTPNGDANVNRKKTNLIGWLKTRKPAVLPGQIFSVLGDGEFPSVQIDSKYSNIASSNVMNIMSFVKCVKNK</sequence>
<evidence type="ECO:0000256" key="1">
    <source>
        <dbReference type="SAM" id="MobiDB-lite"/>
    </source>
</evidence>